<evidence type="ECO:0000313" key="19">
    <source>
        <dbReference type="Proteomes" id="UP000214603"/>
    </source>
</evidence>
<dbReference type="GO" id="GO:0005524">
    <property type="term" value="F:ATP binding"/>
    <property type="evidence" value="ECO:0007669"/>
    <property type="project" value="UniProtKB-UniRule"/>
</dbReference>
<dbReference type="PROSITE" id="PS00867">
    <property type="entry name" value="CPSASE_2"/>
    <property type="match status" value="1"/>
</dbReference>
<evidence type="ECO:0000256" key="1">
    <source>
        <dbReference type="ARBA" id="ARBA00003761"/>
    </source>
</evidence>
<dbReference type="InterPro" id="IPR004549">
    <property type="entry name" value="Acetyl_CoA_COase_biotin_COase"/>
</dbReference>
<feature type="domain" description="ATP-grasp" evidence="16">
    <location>
        <begin position="123"/>
        <end position="320"/>
    </location>
</feature>
<keyword evidence="15" id="KW-0443">Lipid metabolism</keyword>
<evidence type="ECO:0000256" key="11">
    <source>
        <dbReference type="ARBA" id="ARBA00023267"/>
    </source>
</evidence>
<evidence type="ECO:0000259" key="16">
    <source>
        <dbReference type="PROSITE" id="PS50975"/>
    </source>
</evidence>
<evidence type="ECO:0000256" key="6">
    <source>
        <dbReference type="ARBA" id="ARBA00022598"/>
    </source>
</evidence>
<keyword evidence="6 15" id="KW-0436">Ligase</keyword>
<keyword evidence="9 14" id="KW-0067">ATP-binding</keyword>
<dbReference type="InterPro" id="IPR005482">
    <property type="entry name" value="Biotin_COase_C"/>
</dbReference>
<dbReference type="OrthoDB" id="9803706at2"/>
<dbReference type="InterPro" id="IPR011764">
    <property type="entry name" value="Biotin_carboxylation_dom"/>
</dbReference>
<dbReference type="RefSeq" id="WP_088602577.1">
    <property type="nucleotide sequence ID" value="NZ_NJIH01000003.1"/>
</dbReference>
<keyword evidence="15" id="KW-0444">Lipid biosynthesis</keyword>
<dbReference type="InterPro" id="IPR016185">
    <property type="entry name" value="PreATP-grasp_dom_sf"/>
</dbReference>
<dbReference type="SUPFAM" id="SSF52440">
    <property type="entry name" value="PreATP-grasp domain"/>
    <property type="match status" value="1"/>
</dbReference>
<evidence type="ECO:0000256" key="8">
    <source>
        <dbReference type="ARBA" id="ARBA00022741"/>
    </source>
</evidence>
<dbReference type="Pfam" id="PF00289">
    <property type="entry name" value="Biotin_carb_N"/>
    <property type="match status" value="1"/>
</dbReference>
<keyword evidence="15" id="KW-0275">Fatty acid biosynthesis</keyword>
<evidence type="ECO:0000256" key="9">
    <source>
        <dbReference type="ARBA" id="ARBA00022840"/>
    </source>
</evidence>
<comment type="caution">
    <text evidence="18">The sequence shown here is derived from an EMBL/GenBank/DDBJ whole genome shotgun (WGS) entry which is preliminary data.</text>
</comment>
<keyword evidence="8 14" id="KW-0547">Nucleotide-binding</keyword>
<comment type="function">
    <text evidence="1 15">This protein is a component of the acetyl coenzyme A carboxylase complex; first, biotin carboxylase catalyzes the carboxylation of the carrier protein and then the transcarboxylase transfers the carboxyl group to form malonyl-CoA.</text>
</comment>
<dbReference type="NCBIfam" id="NF006367">
    <property type="entry name" value="PRK08591.1"/>
    <property type="match status" value="1"/>
</dbReference>
<dbReference type="Proteomes" id="UP000214603">
    <property type="component" value="Unassembled WGS sequence"/>
</dbReference>
<dbReference type="InterPro" id="IPR051602">
    <property type="entry name" value="ACC_Biotin_Carboxylase"/>
</dbReference>
<protein>
    <recommendedName>
        <fullName evidence="5 15">Biotin carboxylase</fullName>
        <ecNumber evidence="4 15">6.3.4.14</ecNumber>
    </recommendedName>
    <alternativeName>
        <fullName evidence="12 15">Acetyl-coenzyme A carboxylase biotin carboxylase subunit A</fullName>
    </alternativeName>
</protein>
<dbReference type="InterPro" id="IPR005481">
    <property type="entry name" value="BC-like_N"/>
</dbReference>
<dbReference type="InterPro" id="IPR011054">
    <property type="entry name" value="Rudment_hybrid_motif"/>
</dbReference>
<dbReference type="SUPFAM" id="SSF56059">
    <property type="entry name" value="Glutathione synthetase ATP-binding domain-like"/>
    <property type="match status" value="1"/>
</dbReference>
<dbReference type="Pfam" id="PF02786">
    <property type="entry name" value="CPSase_L_D2"/>
    <property type="match status" value="1"/>
</dbReference>
<keyword evidence="7" id="KW-0479">Metal-binding</keyword>
<accession>A0A225MRK4</accession>
<dbReference type="AlphaFoldDB" id="A0A225MRK4"/>
<keyword evidence="10" id="KW-0460">Magnesium</keyword>
<dbReference type="FunFam" id="3.40.50.20:FF:000010">
    <property type="entry name" value="Propionyl-CoA carboxylase subunit alpha"/>
    <property type="match status" value="1"/>
</dbReference>
<evidence type="ECO:0000259" key="17">
    <source>
        <dbReference type="PROSITE" id="PS50979"/>
    </source>
</evidence>
<comment type="catalytic activity">
    <reaction evidence="13 15">
        <text>N(6)-biotinyl-L-lysyl-[protein] + hydrogencarbonate + ATP = N(6)-carboxybiotinyl-L-lysyl-[protein] + ADP + phosphate + H(+)</text>
        <dbReference type="Rhea" id="RHEA:13501"/>
        <dbReference type="Rhea" id="RHEA-COMP:10505"/>
        <dbReference type="Rhea" id="RHEA-COMP:10506"/>
        <dbReference type="ChEBI" id="CHEBI:15378"/>
        <dbReference type="ChEBI" id="CHEBI:17544"/>
        <dbReference type="ChEBI" id="CHEBI:30616"/>
        <dbReference type="ChEBI" id="CHEBI:43474"/>
        <dbReference type="ChEBI" id="CHEBI:83144"/>
        <dbReference type="ChEBI" id="CHEBI:83145"/>
        <dbReference type="ChEBI" id="CHEBI:456216"/>
        <dbReference type="EC" id="6.3.4.14"/>
    </reaction>
</comment>
<dbReference type="PROSITE" id="PS50979">
    <property type="entry name" value="BC"/>
    <property type="match status" value="1"/>
</dbReference>
<dbReference type="Gene3D" id="3.30.470.20">
    <property type="entry name" value="ATP-grasp fold, B domain"/>
    <property type="match status" value="1"/>
</dbReference>
<gene>
    <name evidence="18" type="primary">accC</name>
    <name evidence="18" type="ORF">CEY11_06780</name>
</gene>
<sequence length="458" mass="50438">MTKPLNKVFIASRGEIAVRIIRACRDAGIQTVQAYSTADSETSAVHMADESICIGGPKPSDSYLNATALIDAARHSGADAVHPGYGFLSENADFAQAVEAAGLVYIGPQPEIIRMMGDKVKARQCAQEAGVPVSMGSPDTIESDEQAIDIANRIGYPVLIKAAAGGGGRGMRVARNEAELKDNIGRAIKEAETAFGSGAVYIEKFLERIRHIEVQIFGDGNEVIHLGDRDCSIQRRHQKLLEEGPASVLDPETREHIRNAARQLGQSLGYRSAGTVEFIVDPRTREFYFIEMNTRIQVEHPVTELLTSTDLVAMQLAIAAGERLSLKQDDVKLRGHAIEVRINAEDPNKAFIPRAGTITQFHMPSGPGVRVDTHVYPGYDLPTNYDSLLAKLIVWGKDRNQAIARLRRALCEVHIEGVTTNVKFHQRLLAEADFLNNDTYTQFVKEQMYSKHPMRNLL</sequence>
<dbReference type="GO" id="GO:0006633">
    <property type="term" value="P:fatty acid biosynthetic process"/>
    <property type="evidence" value="ECO:0007669"/>
    <property type="project" value="UniProtKB-KW"/>
</dbReference>
<keyword evidence="15" id="KW-0276">Fatty acid metabolism</keyword>
<evidence type="ECO:0000256" key="5">
    <source>
        <dbReference type="ARBA" id="ARBA00017242"/>
    </source>
</evidence>
<dbReference type="EMBL" id="NJIH01000003">
    <property type="protein sequence ID" value="OWT63997.1"/>
    <property type="molecule type" value="Genomic_DNA"/>
</dbReference>
<dbReference type="PANTHER" id="PTHR48095:SF2">
    <property type="entry name" value="BIOTIN CARBOXYLASE, CHLOROPLASTIC"/>
    <property type="match status" value="1"/>
</dbReference>
<keyword evidence="11 15" id="KW-0092">Biotin</keyword>
<evidence type="ECO:0000256" key="15">
    <source>
        <dbReference type="RuleBase" id="RU365063"/>
    </source>
</evidence>
<dbReference type="PANTHER" id="PTHR48095">
    <property type="entry name" value="PYRUVATE CARBOXYLASE SUBUNIT A"/>
    <property type="match status" value="1"/>
</dbReference>
<dbReference type="Pfam" id="PF02785">
    <property type="entry name" value="Biotin_carb_C"/>
    <property type="match status" value="1"/>
</dbReference>
<dbReference type="UniPathway" id="UPA00655">
    <property type="reaction ID" value="UER00711"/>
</dbReference>
<dbReference type="SMART" id="SM00878">
    <property type="entry name" value="Biotin_carb_C"/>
    <property type="match status" value="1"/>
</dbReference>
<evidence type="ECO:0000256" key="3">
    <source>
        <dbReference type="ARBA" id="ARBA00011750"/>
    </source>
</evidence>
<evidence type="ECO:0000256" key="7">
    <source>
        <dbReference type="ARBA" id="ARBA00022723"/>
    </source>
</evidence>
<comment type="pathway">
    <text evidence="2 15">Lipid metabolism; malonyl-CoA biosynthesis; malonyl-CoA from acetyl-CoA: step 1/1.</text>
</comment>
<organism evidence="18 19">
    <name type="scientific">Candidimonas nitroreducens</name>
    <dbReference type="NCBI Taxonomy" id="683354"/>
    <lineage>
        <taxon>Bacteria</taxon>
        <taxon>Pseudomonadati</taxon>
        <taxon>Pseudomonadota</taxon>
        <taxon>Betaproteobacteria</taxon>
        <taxon>Burkholderiales</taxon>
        <taxon>Alcaligenaceae</taxon>
        <taxon>Candidimonas</taxon>
    </lineage>
</organism>
<keyword evidence="19" id="KW-1185">Reference proteome</keyword>
<evidence type="ECO:0000256" key="14">
    <source>
        <dbReference type="PROSITE-ProRule" id="PRU00409"/>
    </source>
</evidence>
<evidence type="ECO:0000256" key="2">
    <source>
        <dbReference type="ARBA" id="ARBA00004956"/>
    </source>
</evidence>
<evidence type="ECO:0000256" key="13">
    <source>
        <dbReference type="ARBA" id="ARBA00048600"/>
    </source>
</evidence>
<evidence type="ECO:0000256" key="12">
    <source>
        <dbReference type="ARBA" id="ARBA00033786"/>
    </source>
</evidence>
<dbReference type="GO" id="GO:0046872">
    <property type="term" value="F:metal ion binding"/>
    <property type="evidence" value="ECO:0007669"/>
    <property type="project" value="UniProtKB-KW"/>
</dbReference>
<name>A0A225MRK4_9BURK</name>
<evidence type="ECO:0000313" key="18">
    <source>
        <dbReference type="EMBL" id="OWT63997.1"/>
    </source>
</evidence>
<feature type="domain" description="Biotin carboxylation" evidence="17">
    <location>
        <begin position="4"/>
        <end position="449"/>
    </location>
</feature>
<dbReference type="NCBIfam" id="TIGR00514">
    <property type="entry name" value="accC"/>
    <property type="match status" value="1"/>
</dbReference>
<reference evidence="19" key="1">
    <citation type="submission" date="2017-06" db="EMBL/GenBank/DDBJ databases">
        <title>Herbaspirillum phytohormonus sp. nov., isolated from the root nodule of Robinia pseudoacacia in lead-zinc mine.</title>
        <authorList>
            <person name="Fan M."/>
            <person name="Lin Y."/>
        </authorList>
    </citation>
    <scope>NUCLEOTIDE SEQUENCE [LARGE SCALE GENOMIC DNA]</scope>
    <source>
        <strain evidence="19">SC-089</strain>
    </source>
</reference>
<dbReference type="InterPro" id="IPR005479">
    <property type="entry name" value="CPAse_ATP-bd"/>
</dbReference>
<comment type="subunit">
    <text evidence="3 15">Acetyl-CoA carboxylase is a heterohexamer of biotin carboxyl carrier protein, biotin carboxylase and the two subunits of carboxyl transferase in a 2:2 complex.</text>
</comment>
<dbReference type="PROSITE" id="PS50975">
    <property type="entry name" value="ATP_GRASP"/>
    <property type="match status" value="1"/>
</dbReference>
<dbReference type="InterPro" id="IPR011761">
    <property type="entry name" value="ATP-grasp"/>
</dbReference>
<dbReference type="FunFam" id="3.30.1490.20:FF:000018">
    <property type="entry name" value="Biotin carboxylase"/>
    <property type="match status" value="1"/>
</dbReference>
<dbReference type="GO" id="GO:2001295">
    <property type="term" value="P:malonyl-CoA biosynthetic process"/>
    <property type="evidence" value="ECO:0007669"/>
    <property type="project" value="UniProtKB-UniPathway"/>
</dbReference>
<dbReference type="EC" id="6.3.4.14" evidence="4 15"/>
<dbReference type="SUPFAM" id="SSF51246">
    <property type="entry name" value="Rudiment single hybrid motif"/>
    <property type="match status" value="1"/>
</dbReference>
<proteinExistence type="predicted"/>
<dbReference type="GO" id="GO:0004075">
    <property type="term" value="F:biotin carboxylase activity"/>
    <property type="evidence" value="ECO:0007669"/>
    <property type="project" value="UniProtKB-EC"/>
</dbReference>
<evidence type="ECO:0000256" key="4">
    <source>
        <dbReference type="ARBA" id="ARBA00013263"/>
    </source>
</evidence>
<dbReference type="PROSITE" id="PS00866">
    <property type="entry name" value="CPSASE_1"/>
    <property type="match status" value="1"/>
</dbReference>
<evidence type="ECO:0000256" key="10">
    <source>
        <dbReference type="ARBA" id="ARBA00022842"/>
    </source>
</evidence>